<keyword evidence="3" id="KW-1185">Reference proteome</keyword>
<evidence type="ECO:0000313" key="3">
    <source>
        <dbReference type="Proteomes" id="UP000789570"/>
    </source>
</evidence>
<organism evidence="2 3">
    <name type="scientific">Funneliformis caledonium</name>
    <dbReference type="NCBI Taxonomy" id="1117310"/>
    <lineage>
        <taxon>Eukaryota</taxon>
        <taxon>Fungi</taxon>
        <taxon>Fungi incertae sedis</taxon>
        <taxon>Mucoromycota</taxon>
        <taxon>Glomeromycotina</taxon>
        <taxon>Glomeromycetes</taxon>
        <taxon>Glomerales</taxon>
        <taxon>Glomeraceae</taxon>
        <taxon>Funneliformis</taxon>
    </lineage>
</organism>
<keyword evidence="1" id="KW-0472">Membrane</keyword>
<keyword evidence="1" id="KW-1133">Transmembrane helix</keyword>
<dbReference type="EMBL" id="CAJVPQ010007573">
    <property type="protein sequence ID" value="CAG8698186.1"/>
    <property type="molecule type" value="Genomic_DNA"/>
</dbReference>
<comment type="caution">
    <text evidence="2">The sequence shown here is derived from an EMBL/GenBank/DDBJ whole genome shotgun (WGS) entry which is preliminary data.</text>
</comment>
<reference evidence="2" key="1">
    <citation type="submission" date="2021-06" db="EMBL/GenBank/DDBJ databases">
        <authorList>
            <person name="Kallberg Y."/>
            <person name="Tangrot J."/>
            <person name="Rosling A."/>
        </authorList>
    </citation>
    <scope>NUCLEOTIDE SEQUENCE</scope>
    <source>
        <strain evidence="2">UK204</strain>
    </source>
</reference>
<proteinExistence type="predicted"/>
<gene>
    <name evidence="2" type="ORF">FCALED_LOCUS13339</name>
</gene>
<feature type="transmembrane region" description="Helical" evidence="1">
    <location>
        <begin position="6"/>
        <end position="27"/>
    </location>
</feature>
<evidence type="ECO:0000313" key="2">
    <source>
        <dbReference type="EMBL" id="CAG8698186.1"/>
    </source>
</evidence>
<dbReference type="OrthoDB" id="2429015at2759"/>
<name>A0A9N9HNJ4_9GLOM</name>
<accession>A0A9N9HNJ4</accession>
<feature type="non-terminal residue" evidence="2">
    <location>
        <position position="553"/>
    </location>
</feature>
<sequence length="553" mass="63492">SSPVPFHLITILVLALPSTYLLVIISLSSTLMTTVENTLGFSYWKETPPESWDPLDYHKHWVTSGHAPSKGQVILAAKKQLEWLSMHGNHQERQRALVVLAKHEVDLKKNGRIYQFWGSDVITETQIRMTRSRYKLTVANEVTEQMTSIAQTATKDVKRSFPGHEDDKVKRVRLNEEVCNCLLLSFAVLNVNINFTIDPSIISKCDDSKEENVEAHSKQNDAVRNLLDESEECSHEMQETLANFQTYRCEANNILSENGIMDLRPSSEFVLLYTEETNYDKMIQDIFNPVDKLFPEDAHEFLINFFLEKLNEDQWESKLESLMEANCGQNGFFEKVEEIDAGNATNINPLKNRDMTEEEYMNTFVHPVLKKAYARFTHIPYVPGSKAIKASAYRKSLMNQKGNADRADGIAYTSNRQNSYEIAVVEGSRPYVTDQNKETSDFIQNARAGKDIINFVVTQEVMLKRALPSSFRAFMAQSCELQLHFYFMDYLAQYRIFEIETCEVPTDWSETNLFPSFYQAIVTWVLLVEETDKQFQASRSKSTTKLGQEPKGI</sequence>
<evidence type="ECO:0000256" key="1">
    <source>
        <dbReference type="SAM" id="Phobius"/>
    </source>
</evidence>
<protein>
    <submittedName>
        <fullName evidence="2">12640_t:CDS:1</fullName>
    </submittedName>
</protein>
<dbReference type="Proteomes" id="UP000789570">
    <property type="component" value="Unassembled WGS sequence"/>
</dbReference>
<keyword evidence="1" id="KW-0812">Transmembrane</keyword>
<dbReference type="AlphaFoldDB" id="A0A9N9HNJ4"/>